<proteinExistence type="predicted"/>
<dbReference type="EMBL" id="GBRH01261442">
    <property type="protein sequence ID" value="JAD36453.1"/>
    <property type="molecule type" value="Transcribed_RNA"/>
</dbReference>
<feature type="signal peptide" evidence="1">
    <location>
        <begin position="1"/>
        <end position="20"/>
    </location>
</feature>
<reference evidence="2" key="2">
    <citation type="journal article" date="2015" name="Data Brief">
        <title>Shoot transcriptome of the giant reed, Arundo donax.</title>
        <authorList>
            <person name="Barrero R.A."/>
            <person name="Guerrero F.D."/>
            <person name="Moolhuijzen P."/>
            <person name="Goolsby J.A."/>
            <person name="Tidwell J."/>
            <person name="Bellgard S.E."/>
            <person name="Bellgard M.I."/>
        </authorList>
    </citation>
    <scope>NUCLEOTIDE SEQUENCE</scope>
    <source>
        <tissue evidence="2">Shoot tissue taken approximately 20 cm above the soil surface</tissue>
    </source>
</reference>
<feature type="chain" id="PRO_5002059961" evidence="1">
    <location>
        <begin position="21"/>
        <end position="57"/>
    </location>
</feature>
<evidence type="ECO:0000313" key="2">
    <source>
        <dbReference type="EMBL" id="JAD36453.1"/>
    </source>
</evidence>
<evidence type="ECO:0000256" key="1">
    <source>
        <dbReference type="SAM" id="SignalP"/>
    </source>
</evidence>
<reference evidence="2" key="1">
    <citation type="submission" date="2014-09" db="EMBL/GenBank/DDBJ databases">
        <authorList>
            <person name="Magalhaes I.L.F."/>
            <person name="Oliveira U."/>
            <person name="Santos F.R."/>
            <person name="Vidigal T.H.D.A."/>
            <person name="Brescovit A.D."/>
            <person name="Santos A.J."/>
        </authorList>
    </citation>
    <scope>NUCLEOTIDE SEQUENCE</scope>
    <source>
        <tissue evidence="2">Shoot tissue taken approximately 20 cm above the soil surface</tissue>
    </source>
</reference>
<name>A0A0A8ZFH7_ARUDO</name>
<protein>
    <submittedName>
        <fullName evidence="2">Uncharacterized protein</fullName>
    </submittedName>
</protein>
<keyword evidence="1" id="KW-0732">Signal</keyword>
<dbReference type="AlphaFoldDB" id="A0A0A8ZFH7"/>
<organism evidence="2">
    <name type="scientific">Arundo donax</name>
    <name type="common">Giant reed</name>
    <name type="synonym">Donax arundinaceus</name>
    <dbReference type="NCBI Taxonomy" id="35708"/>
    <lineage>
        <taxon>Eukaryota</taxon>
        <taxon>Viridiplantae</taxon>
        <taxon>Streptophyta</taxon>
        <taxon>Embryophyta</taxon>
        <taxon>Tracheophyta</taxon>
        <taxon>Spermatophyta</taxon>
        <taxon>Magnoliopsida</taxon>
        <taxon>Liliopsida</taxon>
        <taxon>Poales</taxon>
        <taxon>Poaceae</taxon>
        <taxon>PACMAD clade</taxon>
        <taxon>Arundinoideae</taxon>
        <taxon>Arundineae</taxon>
        <taxon>Arundo</taxon>
    </lineage>
</organism>
<accession>A0A0A8ZFH7</accession>
<sequence>MHSSVLQLLLLLLRRQPGTSPSGSLARELARQRRRMARGSTLAARYARAASKRWFST</sequence>